<evidence type="ECO:0000313" key="1">
    <source>
        <dbReference type="EMBL" id="MBR0656433.1"/>
    </source>
</evidence>
<dbReference type="AlphaFoldDB" id="A0AAF1K489"/>
<accession>A0AAF1K489</accession>
<reference evidence="1" key="1">
    <citation type="submission" date="2020-01" db="EMBL/GenBank/DDBJ databases">
        <authorList>
            <person name="Rat A."/>
        </authorList>
    </citation>
    <scope>NUCLEOTIDE SEQUENCE</scope>
    <source>
        <strain evidence="1">LMG 28251</strain>
    </source>
</reference>
<gene>
    <name evidence="1" type="ORF">GXW79_15230</name>
</gene>
<proteinExistence type="predicted"/>
<evidence type="ECO:0000313" key="2">
    <source>
        <dbReference type="Proteomes" id="UP001196068"/>
    </source>
</evidence>
<organism evidence="1 2">
    <name type="scientific">Plastoroseomonas arctica</name>
    <dbReference type="NCBI Taxonomy" id="1509237"/>
    <lineage>
        <taxon>Bacteria</taxon>
        <taxon>Pseudomonadati</taxon>
        <taxon>Pseudomonadota</taxon>
        <taxon>Alphaproteobacteria</taxon>
        <taxon>Acetobacterales</taxon>
        <taxon>Acetobacteraceae</taxon>
        <taxon>Plastoroseomonas</taxon>
    </lineage>
</organism>
<dbReference type="EMBL" id="JAAEDH010000018">
    <property type="protein sequence ID" value="MBR0656433.1"/>
    <property type="molecule type" value="Genomic_DNA"/>
</dbReference>
<dbReference type="RefSeq" id="WP_211875287.1">
    <property type="nucleotide sequence ID" value="NZ_JAAEDH010000018.1"/>
</dbReference>
<protein>
    <submittedName>
        <fullName evidence="1">Uncharacterized protein</fullName>
    </submittedName>
</protein>
<reference evidence="1" key="2">
    <citation type="journal article" date="2021" name="Syst. Appl. Microbiol.">
        <title>Roseomonas hellenica sp. nov., isolated from roots of wild-growing Alkanna tinctoria.</title>
        <authorList>
            <person name="Rat A."/>
            <person name="Naranjo H.D."/>
            <person name="Lebbe L."/>
            <person name="Cnockaert M."/>
            <person name="Krigas N."/>
            <person name="Grigoriadou K."/>
            <person name="Maloupa E."/>
            <person name="Willems A."/>
        </authorList>
    </citation>
    <scope>NUCLEOTIDE SEQUENCE</scope>
    <source>
        <strain evidence="1">LMG 28251</strain>
    </source>
</reference>
<keyword evidence="2" id="KW-1185">Reference proteome</keyword>
<sequence>MDMFESVAGRGCPLWPSSASAATSKRPAIAEAEINPLVVHERDLTVADAWLTRA</sequence>
<dbReference type="Proteomes" id="UP001196068">
    <property type="component" value="Unassembled WGS sequence"/>
</dbReference>
<comment type="caution">
    <text evidence="1">The sequence shown here is derived from an EMBL/GenBank/DDBJ whole genome shotgun (WGS) entry which is preliminary data.</text>
</comment>
<name>A0AAF1K489_9PROT</name>